<gene>
    <name evidence="2" type="ORF">GCM10022240_07370</name>
</gene>
<feature type="compositionally biased region" description="Polar residues" evidence="1">
    <location>
        <begin position="51"/>
        <end position="60"/>
    </location>
</feature>
<organism evidence="2 3">
    <name type="scientific">Microbacterium kribbense</name>
    <dbReference type="NCBI Taxonomy" id="433645"/>
    <lineage>
        <taxon>Bacteria</taxon>
        <taxon>Bacillati</taxon>
        <taxon>Actinomycetota</taxon>
        <taxon>Actinomycetes</taxon>
        <taxon>Micrococcales</taxon>
        <taxon>Microbacteriaceae</taxon>
        <taxon>Microbacterium</taxon>
    </lineage>
</organism>
<feature type="region of interest" description="Disordered" evidence="1">
    <location>
        <begin position="1"/>
        <end position="60"/>
    </location>
</feature>
<comment type="caution">
    <text evidence="2">The sequence shown here is derived from an EMBL/GenBank/DDBJ whole genome shotgun (WGS) entry which is preliminary data.</text>
</comment>
<evidence type="ECO:0000256" key="1">
    <source>
        <dbReference type="SAM" id="MobiDB-lite"/>
    </source>
</evidence>
<accession>A0ABP7G7F9</accession>
<protein>
    <submittedName>
        <fullName evidence="2">Uncharacterized protein</fullName>
    </submittedName>
</protein>
<dbReference type="EMBL" id="BAABAF010000002">
    <property type="protein sequence ID" value="GAA3757064.1"/>
    <property type="molecule type" value="Genomic_DNA"/>
</dbReference>
<sequence>MAGKGDDFVEAGGLGHGGSNGRKKRNRDAADGGILDSIGGRPATRPGSRRVQCTSGMVSG</sequence>
<dbReference type="Proteomes" id="UP001500540">
    <property type="component" value="Unassembled WGS sequence"/>
</dbReference>
<name>A0ABP7G7F9_9MICO</name>
<keyword evidence="3" id="KW-1185">Reference proteome</keyword>
<proteinExistence type="predicted"/>
<evidence type="ECO:0000313" key="3">
    <source>
        <dbReference type="Proteomes" id="UP001500540"/>
    </source>
</evidence>
<evidence type="ECO:0000313" key="2">
    <source>
        <dbReference type="EMBL" id="GAA3757064.1"/>
    </source>
</evidence>
<reference evidence="3" key="1">
    <citation type="journal article" date="2019" name="Int. J. Syst. Evol. Microbiol.">
        <title>The Global Catalogue of Microorganisms (GCM) 10K type strain sequencing project: providing services to taxonomists for standard genome sequencing and annotation.</title>
        <authorList>
            <consortium name="The Broad Institute Genomics Platform"/>
            <consortium name="The Broad Institute Genome Sequencing Center for Infectious Disease"/>
            <person name="Wu L."/>
            <person name="Ma J."/>
        </authorList>
    </citation>
    <scope>NUCLEOTIDE SEQUENCE [LARGE SCALE GENOMIC DNA]</scope>
    <source>
        <strain evidence="3">JCM 16950</strain>
    </source>
</reference>